<dbReference type="InterPro" id="IPR015421">
    <property type="entry name" value="PyrdxlP-dep_Trfase_major"/>
</dbReference>
<gene>
    <name evidence="6" type="ORF">TH63_06460</name>
</gene>
<dbReference type="EMBL" id="CP010777">
    <property type="protein sequence ID" value="AKQ45360.1"/>
    <property type="molecule type" value="Genomic_DNA"/>
</dbReference>
<dbReference type="InterPro" id="IPR004839">
    <property type="entry name" value="Aminotransferase_I/II_large"/>
</dbReference>
<protein>
    <recommendedName>
        <fullName evidence="4">Aminotransferase</fullName>
        <ecNumber evidence="4">2.6.1.-</ecNumber>
    </recommendedName>
</protein>
<comment type="similarity">
    <text evidence="4">Belongs to the class-I pyridoxal-phosphate-dependent aminotransferase family.</text>
</comment>
<evidence type="ECO:0000256" key="4">
    <source>
        <dbReference type="RuleBase" id="RU000481"/>
    </source>
</evidence>
<reference evidence="6 7" key="1">
    <citation type="submission" date="2015-01" db="EMBL/GenBank/DDBJ databases">
        <title>Rufibacter sp./DG31D/ whole genome sequencing.</title>
        <authorList>
            <person name="Kim M.K."/>
            <person name="Srinivasan S."/>
            <person name="Lee J.-J."/>
        </authorList>
    </citation>
    <scope>NUCLEOTIDE SEQUENCE [LARGE SCALE GENOMIC DNA]</scope>
    <source>
        <strain evidence="6 7">DG31D</strain>
    </source>
</reference>
<evidence type="ECO:0000313" key="6">
    <source>
        <dbReference type="EMBL" id="AKQ45360.1"/>
    </source>
</evidence>
<evidence type="ECO:0000256" key="1">
    <source>
        <dbReference type="ARBA" id="ARBA00001933"/>
    </source>
</evidence>
<evidence type="ECO:0000256" key="2">
    <source>
        <dbReference type="ARBA" id="ARBA00022576"/>
    </source>
</evidence>
<dbReference type="InterPro" id="IPR050881">
    <property type="entry name" value="LL-DAP_aminotransferase"/>
</dbReference>
<dbReference type="GO" id="GO:0030170">
    <property type="term" value="F:pyridoxal phosphate binding"/>
    <property type="evidence" value="ECO:0007669"/>
    <property type="project" value="InterPro"/>
</dbReference>
<dbReference type="KEGG" id="ruf:TH63_06460"/>
<dbReference type="InterPro" id="IPR015424">
    <property type="entry name" value="PyrdxlP-dep_Trfase"/>
</dbReference>
<comment type="cofactor">
    <cofactor evidence="1 4">
        <name>pyridoxal 5'-phosphate</name>
        <dbReference type="ChEBI" id="CHEBI:597326"/>
    </cofactor>
</comment>
<dbReference type="STRING" id="1379910.TH63_06460"/>
<organism evidence="6 7">
    <name type="scientific">Rufibacter radiotolerans</name>
    <dbReference type="NCBI Taxonomy" id="1379910"/>
    <lineage>
        <taxon>Bacteria</taxon>
        <taxon>Pseudomonadati</taxon>
        <taxon>Bacteroidota</taxon>
        <taxon>Cytophagia</taxon>
        <taxon>Cytophagales</taxon>
        <taxon>Hymenobacteraceae</taxon>
        <taxon>Rufibacter</taxon>
    </lineage>
</organism>
<dbReference type="PROSITE" id="PS00105">
    <property type="entry name" value="AA_TRANSFER_CLASS_1"/>
    <property type="match status" value="1"/>
</dbReference>
<dbReference type="InterPro" id="IPR004838">
    <property type="entry name" value="NHTrfase_class1_PyrdxlP-BS"/>
</dbReference>
<dbReference type="PANTHER" id="PTHR42832">
    <property type="entry name" value="AMINO ACID AMINOTRANSFERASE"/>
    <property type="match status" value="1"/>
</dbReference>
<dbReference type="GO" id="GO:0008483">
    <property type="term" value="F:transaminase activity"/>
    <property type="evidence" value="ECO:0007669"/>
    <property type="project" value="UniProtKB-KW"/>
</dbReference>
<keyword evidence="3 4" id="KW-0808">Transferase</keyword>
<sequence>MIISSANRLQQVQEYYFSRKLAEVRALNAQGRNIINLGIGDPDMSPSEDTISALVRNSMSPGVHGYQPYNSIAPLRQAIAKWYQRTYAVDLDPEQEILPLMGSKEGIFHVSMAFLNPGDKVLVPNPGYPAYAATARLVGAEPIFYTLKEENGWLPDLKELEQLLEAGDVKLMWINYPHMPTGAEATAEALQSLVDLALKHKFLLANDNPYSLVLPNEKPLSLLSLPQAKECCLEFNSLSKSHNMAGWRVGMVLGRQDYLQCVLRVKSNLDSGMFQPVQHAAIQALSNSDAWHEARNEVYAKRRSKVYELLDLLQCSYQKEAVGMFVWARVPDAVKDVEAFLDEVLYEAGVFLTPGKVFGTQGERYLRVSLCLPENTIEEATKRITKHLSAQATLPL</sequence>
<dbReference type="Gene3D" id="3.90.1150.10">
    <property type="entry name" value="Aspartate Aminotransferase, domain 1"/>
    <property type="match status" value="1"/>
</dbReference>
<dbReference type="PATRIC" id="fig|1379910.4.peg.1414"/>
<keyword evidence="2 4" id="KW-0032">Aminotransferase</keyword>
<dbReference type="EC" id="2.6.1.-" evidence="4"/>
<dbReference type="Gene3D" id="3.40.640.10">
    <property type="entry name" value="Type I PLP-dependent aspartate aminotransferase-like (Major domain)"/>
    <property type="match status" value="1"/>
</dbReference>
<dbReference type="InterPro" id="IPR015422">
    <property type="entry name" value="PyrdxlP-dep_Trfase_small"/>
</dbReference>
<accession>A0A0H4VI10</accession>
<evidence type="ECO:0000313" key="7">
    <source>
        <dbReference type="Proteomes" id="UP000036458"/>
    </source>
</evidence>
<evidence type="ECO:0000256" key="3">
    <source>
        <dbReference type="ARBA" id="ARBA00022679"/>
    </source>
</evidence>
<proteinExistence type="inferred from homology"/>
<dbReference type="AlphaFoldDB" id="A0A0H4VI10"/>
<dbReference type="Pfam" id="PF00155">
    <property type="entry name" value="Aminotran_1_2"/>
    <property type="match status" value="1"/>
</dbReference>
<name>A0A0H4VI10_9BACT</name>
<dbReference type="SUPFAM" id="SSF53383">
    <property type="entry name" value="PLP-dependent transferases"/>
    <property type="match status" value="1"/>
</dbReference>
<feature type="domain" description="Aminotransferase class I/classII large" evidence="5">
    <location>
        <begin position="33"/>
        <end position="384"/>
    </location>
</feature>
<dbReference type="OrthoDB" id="1489696at2"/>
<dbReference type="Proteomes" id="UP000036458">
    <property type="component" value="Chromosome"/>
</dbReference>
<dbReference type="RefSeq" id="WP_048920232.1">
    <property type="nucleotide sequence ID" value="NZ_CP010777.1"/>
</dbReference>
<dbReference type="PANTHER" id="PTHR42832:SF3">
    <property type="entry name" value="L-GLUTAMINE--4-(METHYLSULFANYL)-2-OXOBUTANOATE AMINOTRANSFERASE"/>
    <property type="match status" value="1"/>
</dbReference>
<dbReference type="CDD" id="cd00609">
    <property type="entry name" value="AAT_like"/>
    <property type="match status" value="1"/>
</dbReference>
<evidence type="ECO:0000259" key="5">
    <source>
        <dbReference type="Pfam" id="PF00155"/>
    </source>
</evidence>
<keyword evidence="7" id="KW-1185">Reference proteome</keyword>